<reference evidence="8" key="1">
    <citation type="submission" date="2014-04" db="EMBL/GenBank/DDBJ databases">
        <title>Evolutionary Origins and Diversification of the Mycorrhizal Mutualists.</title>
        <authorList>
            <consortium name="DOE Joint Genome Institute"/>
            <consortium name="Mycorrhizal Genomics Consortium"/>
            <person name="Kohler A."/>
            <person name="Kuo A."/>
            <person name="Nagy L.G."/>
            <person name="Floudas D."/>
            <person name="Copeland A."/>
            <person name="Barry K.W."/>
            <person name="Cichocki N."/>
            <person name="Veneault-Fourrey C."/>
            <person name="LaButti K."/>
            <person name="Lindquist E.A."/>
            <person name="Lipzen A."/>
            <person name="Lundell T."/>
            <person name="Morin E."/>
            <person name="Murat C."/>
            <person name="Riley R."/>
            <person name="Ohm R."/>
            <person name="Sun H."/>
            <person name="Tunlid A."/>
            <person name="Henrissat B."/>
            <person name="Grigoriev I.V."/>
            <person name="Hibbett D.S."/>
            <person name="Martin F."/>
        </authorList>
    </citation>
    <scope>NUCLEOTIDE SEQUENCE [LARGE SCALE GENOMIC DNA]</scope>
    <source>
        <strain evidence="8">FD-334 SS-4</strain>
    </source>
</reference>
<dbReference type="Proteomes" id="UP000054270">
    <property type="component" value="Unassembled WGS sequence"/>
</dbReference>
<feature type="binding site" evidence="5">
    <location>
        <position position="166"/>
    </location>
    <ligand>
        <name>S-adenosyl-L-methionine</name>
        <dbReference type="ChEBI" id="CHEBI:59789"/>
    </ligand>
</feature>
<keyword evidence="2 5" id="KW-0489">Methyltransferase</keyword>
<dbReference type="InterPro" id="IPR025784">
    <property type="entry name" value="EFM7"/>
</dbReference>
<dbReference type="CDD" id="cd02440">
    <property type="entry name" value="AdoMet_MTases"/>
    <property type="match status" value="1"/>
</dbReference>
<comment type="subcellular location">
    <subcellularLocation>
        <location evidence="5">Cytoplasm</location>
    </subcellularLocation>
</comment>
<evidence type="ECO:0000256" key="3">
    <source>
        <dbReference type="ARBA" id="ARBA00022679"/>
    </source>
</evidence>
<keyword evidence="1 5" id="KW-0963">Cytoplasm</keyword>
<dbReference type="Pfam" id="PF10294">
    <property type="entry name" value="Methyltransf_16"/>
    <property type="match status" value="1"/>
</dbReference>
<evidence type="ECO:0000313" key="7">
    <source>
        <dbReference type="EMBL" id="KJA16244.1"/>
    </source>
</evidence>
<evidence type="ECO:0000256" key="1">
    <source>
        <dbReference type="ARBA" id="ARBA00022490"/>
    </source>
</evidence>
<dbReference type="SUPFAM" id="SSF53335">
    <property type="entry name" value="S-adenosyl-L-methionine-dependent methyltransferases"/>
    <property type="match status" value="1"/>
</dbReference>
<dbReference type="STRING" id="945553.A0A0D2NAS6"/>
<feature type="binding site" evidence="5">
    <location>
        <position position="112"/>
    </location>
    <ligand>
        <name>S-adenosyl-L-methionine</name>
        <dbReference type="ChEBI" id="CHEBI:59789"/>
    </ligand>
</feature>
<dbReference type="GO" id="GO:0016279">
    <property type="term" value="F:protein-lysine N-methyltransferase activity"/>
    <property type="evidence" value="ECO:0007669"/>
    <property type="project" value="UniProtKB-UniRule"/>
</dbReference>
<feature type="binding site" evidence="5">
    <location>
        <position position="145"/>
    </location>
    <ligand>
        <name>S-adenosyl-L-methionine</name>
        <dbReference type="ChEBI" id="CHEBI:59789"/>
    </ligand>
</feature>
<dbReference type="InterPro" id="IPR019410">
    <property type="entry name" value="Methyltransf_16"/>
</dbReference>
<organism evidence="7 8">
    <name type="scientific">Hypholoma sublateritium (strain FD-334 SS-4)</name>
    <dbReference type="NCBI Taxonomy" id="945553"/>
    <lineage>
        <taxon>Eukaryota</taxon>
        <taxon>Fungi</taxon>
        <taxon>Dikarya</taxon>
        <taxon>Basidiomycota</taxon>
        <taxon>Agaricomycotina</taxon>
        <taxon>Agaricomycetes</taxon>
        <taxon>Agaricomycetidae</taxon>
        <taxon>Agaricales</taxon>
        <taxon>Agaricineae</taxon>
        <taxon>Strophariaceae</taxon>
        <taxon>Hypholoma</taxon>
    </lineage>
</organism>
<dbReference type="PROSITE" id="PS51560">
    <property type="entry name" value="SAM_MT_NNT1"/>
    <property type="match status" value="1"/>
</dbReference>
<keyword evidence="3 5" id="KW-0808">Transferase</keyword>
<dbReference type="AlphaFoldDB" id="A0A0D2NAS6"/>
<feature type="binding site" evidence="5">
    <location>
        <begin position="90"/>
        <end position="92"/>
    </location>
    <ligand>
        <name>S-adenosyl-L-methionine</name>
        <dbReference type="ChEBI" id="CHEBI:59789"/>
    </ligand>
</feature>
<protein>
    <recommendedName>
        <fullName evidence="5">Protein N-terminal and lysine N-methyltransferase EFM7</fullName>
        <ecNumber evidence="5">2.1.1.-</ecNumber>
    </recommendedName>
    <alternativeName>
        <fullName evidence="5">Elongation factor methyltransferase 7</fullName>
    </alternativeName>
</protein>
<evidence type="ECO:0000256" key="2">
    <source>
        <dbReference type="ARBA" id="ARBA00022603"/>
    </source>
</evidence>
<feature type="region of interest" description="Disordered" evidence="6">
    <location>
        <begin position="1"/>
        <end position="29"/>
    </location>
</feature>
<comment type="function">
    <text evidence="5">S-adenosyl-L-methionine-dependent protein methyltransferase that trimethylates the N-terminal glycine 'Gly-2' of elongation factor 1-alpha, before also catalyzing the mono- and dimethylation of 'Lys-3'.</text>
</comment>
<dbReference type="Gene3D" id="3.40.50.150">
    <property type="entry name" value="Vaccinia Virus protein VP39"/>
    <property type="match status" value="1"/>
</dbReference>
<gene>
    <name evidence="5" type="primary">EFM7</name>
    <name evidence="7" type="ORF">HYPSUDRAFT_207210</name>
</gene>
<keyword evidence="4 5" id="KW-0949">S-adenosyl-L-methionine</keyword>
<dbReference type="EMBL" id="KN817625">
    <property type="protein sequence ID" value="KJA16244.1"/>
    <property type="molecule type" value="Genomic_DNA"/>
</dbReference>
<feature type="binding site" evidence="5">
    <location>
        <position position="64"/>
    </location>
    <ligand>
        <name>S-adenosyl-L-methionine</name>
        <dbReference type="ChEBI" id="CHEBI:59789"/>
    </ligand>
</feature>
<dbReference type="PANTHER" id="PTHR14614:SF10">
    <property type="entry name" value="PROTEIN N-TERMINAL AND LYSINE N-METHYLTRANSFERASE EFM7"/>
    <property type="match status" value="1"/>
</dbReference>
<dbReference type="GO" id="GO:0005737">
    <property type="term" value="C:cytoplasm"/>
    <property type="evidence" value="ECO:0007669"/>
    <property type="project" value="UniProtKB-SubCell"/>
</dbReference>
<dbReference type="HAMAP" id="MF_03223">
    <property type="entry name" value="Methyltr_EFM7"/>
    <property type="match status" value="1"/>
</dbReference>
<sequence length="263" mass="29399">MASDDENENLGLDGIFTEPPRPPTPEPTVSTYTRDENLVCSPDDWRKIDIRLVGSHPLWAHYLWNAALALASFLDSNAELYKDRQILELGAGGALPSIVSAKLGAKKVVVTDYPDAALVENMSYNASQNLTPEELSRVDVQGYIWGHPVLSLVGDPAQLFDLIILSDLIFNHSQHDAMLKTCELALKTGQGEDGVTQPCLLVFYSHHRPHLAYRDMDFFAKAGLRGWTCEEIYTRTFPPMFPEDSGEESVRSTVHGWRLTKRN</sequence>
<evidence type="ECO:0000313" key="8">
    <source>
        <dbReference type="Proteomes" id="UP000054270"/>
    </source>
</evidence>
<name>A0A0D2NAS6_HYPSF</name>
<dbReference type="GO" id="GO:0071885">
    <property type="term" value="F:N-terminal protein N-methyltransferase activity"/>
    <property type="evidence" value="ECO:0007669"/>
    <property type="project" value="UniProtKB-UniRule"/>
</dbReference>
<evidence type="ECO:0000256" key="4">
    <source>
        <dbReference type="ARBA" id="ARBA00022691"/>
    </source>
</evidence>
<dbReference type="GO" id="GO:0032259">
    <property type="term" value="P:methylation"/>
    <property type="evidence" value="ECO:0007669"/>
    <property type="project" value="UniProtKB-KW"/>
</dbReference>
<comment type="similarity">
    <text evidence="5">Belongs to the class I-like SAM-binding methyltransferase superfamily. EFM7 family.</text>
</comment>
<evidence type="ECO:0000256" key="6">
    <source>
        <dbReference type="SAM" id="MobiDB-lite"/>
    </source>
</evidence>
<accession>A0A0D2NAS6</accession>
<keyword evidence="8" id="KW-1185">Reference proteome</keyword>
<proteinExistence type="inferred from homology"/>
<dbReference type="OMA" id="VGHNPLW"/>
<evidence type="ECO:0000256" key="5">
    <source>
        <dbReference type="HAMAP-Rule" id="MF_03223"/>
    </source>
</evidence>
<dbReference type="OrthoDB" id="46564at2759"/>
<dbReference type="InterPro" id="IPR029063">
    <property type="entry name" value="SAM-dependent_MTases_sf"/>
</dbReference>
<dbReference type="PANTHER" id="PTHR14614">
    <property type="entry name" value="HEPATOCELLULAR CARCINOMA-ASSOCIATED ANTIGEN"/>
    <property type="match status" value="1"/>
</dbReference>
<dbReference type="EC" id="2.1.1.-" evidence="5"/>